<dbReference type="PROSITE" id="PS50088">
    <property type="entry name" value="ANK_REPEAT"/>
    <property type="match status" value="8"/>
</dbReference>
<evidence type="ECO:0000256" key="2">
    <source>
        <dbReference type="SAM" id="MobiDB-lite"/>
    </source>
</evidence>
<keyword evidence="3" id="KW-1185">Reference proteome</keyword>
<dbReference type="SMART" id="SM00248">
    <property type="entry name" value="ANK"/>
    <property type="match status" value="8"/>
</dbReference>
<dbReference type="FunFam" id="1.25.40.20:FF:000087">
    <property type="entry name" value="Ankyrin repeat domain-containing protein 27"/>
    <property type="match status" value="1"/>
</dbReference>
<dbReference type="GO" id="GO:0045022">
    <property type="term" value="P:early endosome to late endosome transport"/>
    <property type="evidence" value="ECO:0007669"/>
    <property type="project" value="TreeGrafter"/>
</dbReference>
<dbReference type="GO" id="GO:0000149">
    <property type="term" value="F:SNARE binding"/>
    <property type="evidence" value="ECO:0007669"/>
    <property type="project" value="TreeGrafter"/>
</dbReference>
<dbReference type="Pfam" id="PF13637">
    <property type="entry name" value="Ank_4"/>
    <property type="match status" value="1"/>
</dbReference>
<feature type="repeat" description="ANK" evidence="1">
    <location>
        <begin position="570"/>
        <end position="602"/>
    </location>
</feature>
<dbReference type="SUPFAM" id="SSF109993">
    <property type="entry name" value="VPS9 domain"/>
    <property type="match status" value="1"/>
</dbReference>
<feature type="repeat" description="ANK" evidence="1">
    <location>
        <begin position="468"/>
        <end position="500"/>
    </location>
</feature>
<dbReference type="InterPro" id="IPR037191">
    <property type="entry name" value="VPS9_dom_sf"/>
</dbReference>
<dbReference type="GO" id="GO:0005769">
    <property type="term" value="C:early endosome"/>
    <property type="evidence" value="ECO:0007669"/>
    <property type="project" value="TreeGrafter"/>
</dbReference>
<dbReference type="GO" id="GO:0005886">
    <property type="term" value="C:plasma membrane"/>
    <property type="evidence" value="ECO:0007669"/>
    <property type="project" value="TreeGrafter"/>
</dbReference>
<feature type="repeat" description="ANK" evidence="1">
    <location>
        <begin position="774"/>
        <end position="806"/>
    </location>
</feature>
<dbReference type="Pfam" id="PF00023">
    <property type="entry name" value="Ank"/>
    <property type="match status" value="1"/>
</dbReference>
<dbReference type="Proteomes" id="UP000245341">
    <property type="component" value="Unplaced"/>
</dbReference>
<feature type="repeat" description="ANK" evidence="1">
    <location>
        <begin position="501"/>
        <end position="533"/>
    </location>
</feature>
<feature type="compositionally biased region" description="Basic and acidic residues" evidence="2">
    <location>
        <begin position="953"/>
        <end position="964"/>
    </location>
</feature>
<gene>
    <name evidence="4" type="primary">ANKRD27</name>
</gene>
<evidence type="ECO:0000256" key="1">
    <source>
        <dbReference type="PROSITE-ProRule" id="PRU00023"/>
    </source>
</evidence>
<dbReference type="GeneID" id="102750249"/>
<feature type="repeat" description="ANK" evidence="1">
    <location>
        <begin position="741"/>
        <end position="773"/>
    </location>
</feature>
<dbReference type="PANTHER" id="PTHR24170">
    <property type="entry name" value="ANKYRIN REPEAT DOMAIN-CONTAINING PROTEIN 27"/>
    <property type="match status" value="1"/>
</dbReference>
<reference evidence="4" key="1">
    <citation type="submission" date="2025-08" db="UniProtKB">
        <authorList>
            <consortium name="RefSeq"/>
        </authorList>
    </citation>
    <scope>IDENTIFICATION</scope>
    <source>
        <tissue evidence="4">Liver</tissue>
    </source>
</reference>
<dbReference type="GO" id="GO:0097422">
    <property type="term" value="C:tubular endosome"/>
    <property type="evidence" value="ECO:0007669"/>
    <property type="project" value="TreeGrafter"/>
</dbReference>
<dbReference type="AlphaFoldDB" id="A0A7F8RBA6"/>
<evidence type="ECO:0000313" key="3">
    <source>
        <dbReference type="Proteomes" id="UP000245341"/>
    </source>
</evidence>
<dbReference type="PANTHER" id="PTHR24170:SF2">
    <property type="entry name" value="ANKYRIN REPEAT DOMAIN-CONTAINING PROTEIN 27"/>
    <property type="match status" value="1"/>
</dbReference>
<evidence type="ECO:0000313" key="4">
    <source>
        <dbReference type="RefSeq" id="XP_030889948.1"/>
    </source>
</evidence>
<dbReference type="Pfam" id="PF12796">
    <property type="entry name" value="Ank_2"/>
    <property type="match status" value="2"/>
</dbReference>
<dbReference type="Gene3D" id="1.20.1050.80">
    <property type="entry name" value="VPS9 domain"/>
    <property type="match status" value="1"/>
</dbReference>
<keyword evidence="1" id="KW-0040">ANK repeat</keyword>
<dbReference type="OrthoDB" id="411646at2759"/>
<name>A0A7F8RBA6_LEPWE</name>
<feature type="repeat" description="ANK" evidence="1">
    <location>
        <begin position="708"/>
        <end position="740"/>
    </location>
</feature>
<protein>
    <submittedName>
        <fullName evidence="4">Ankyrin repeat domain-containing protein 27</fullName>
    </submittedName>
</protein>
<feature type="compositionally biased region" description="Basic and acidic residues" evidence="2">
    <location>
        <begin position="1005"/>
        <end position="1016"/>
    </location>
</feature>
<dbReference type="RefSeq" id="XP_030889948.1">
    <property type="nucleotide sequence ID" value="XM_031034088.1"/>
</dbReference>
<dbReference type="GO" id="GO:0005085">
    <property type="term" value="F:guanyl-nucleotide exchange factor activity"/>
    <property type="evidence" value="ECO:0007669"/>
    <property type="project" value="TreeGrafter"/>
</dbReference>
<feature type="repeat" description="ANK" evidence="1">
    <location>
        <begin position="807"/>
        <end position="839"/>
    </location>
</feature>
<dbReference type="GO" id="GO:0030133">
    <property type="term" value="C:transport vesicle"/>
    <property type="evidence" value="ECO:0007669"/>
    <property type="project" value="TreeGrafter"/>
</dbReference>
<dbReference type="FunFam" id="1.25.40.20:FF:000065">
    <property type="entry name" value="Ankyrin repeat domain-containing protein 27"/>
    <property type="match status" value="1"/>
</dbReference>
<accession>A0A7F8RBA6</accession>
<dbReference type="InterPro" id="IPR051248">
    <property type="entry name" value="UPF0507/Ank_repeat_27"/>
</dbReference>
<dbReference type="PROSITE" id="PS50297">
    <property type="entry name" value="ANK_REP_REGION"/>
    <property type="match status" value="8"/>
</dbReference>
<dbReference type="CDD" id="cd22885">
    <property type="entry name" value="ANKRD27_zf1"/>
    <property type="match status" value="1"/>
</dbReference>
<proteinExistence type="predicted"/>
<feature type="repeat" description="ANK" evidence="1">
    <location>
        <begin position="534"/>
        <end position="555"/>
    </location>
</feature>
<sequence>MALYDEDLLKNPFYLALQKWRPDLCNKVAQTHGIVLVPCKGSLPSSVQSTCQFESYILIPVEEHFQTLNGKDVFIQGNRIKLGAGFACLLSVPILFEETFYNEKEESFSILCIAHPLEKRESSEEPSTSSDPFTLKTIEDVREFLGRHTERFDRSIASFQRTFKECERKSLRQHIDSVNALYTKCLQQLLRDSHLKMLAKQEAQMNLLKQAVEMYVQHDIYDLIFKYVGTMEASEDAAFNKITRSLQDLQQKDIGVKPECSFNIPRAKRELAQLNKCTSPQQKLICLRKVVQLITQSPSQRGLCSGEGPGGGVDTVRYLLEWTEEDLDELEDAVSIGDVEFCHPLCQCPKCAPAQKADGSTWTSCDKLTKQIVGFLLQESEGFGDRLFLKQRMSLLSQMTSTPIDCLFKHIASGNQKEVERLLSQDDQDKDAIQRMCHPLCFCENCEKLVSGRLNDPSIVTPFSRDDRGHTPLHVAALCGQASLIDFLVSRGAVVNATDYHGSAPLHLACQKGYQSVTLLLLHYRASPEVRDSHGSTPLHLACTYGHEDCVKALVYYDVQSCRLDICNEKGDTPLHIAARWGYQGIIETLLQNGASTEIQNRLKETPLKCALNSKILSIMEAYHLPLERRRKSSEVPVQPPQRPVDSMSQASSTPSFSSVLARSRRQEPKKDYREVEKLLRAVADGDLEMKLAKIPASGLGVNVTNQDGSSPLHVAALHGRVDLVPLLLKHGASVGARNVNQAVPLHLACQKGHFQVVRCLLDSNAKPNKKDISGNTPLIYACSNGHHEVAALLLQHGASINLSNNKGNTALHEAVIEKHVFVVELLLLHGASVQVLNKRQCTAVDCAEQNSKIMELLQVVPSCVASVDDVGETDHKEYVTVKIRKKWNSKMYNLPDEPFTRQFYFVRSGGQFKGRTSREIVARDRSVPNFTEDSLYEPGRQRVTGKQNHLPDQSRSESADRGHGNQPEGPGPKRSVPANRRMLRRHTVEDTVVSQNPGTADHLATSREADVTSQS</sequence>
<dbReference type="InterPro" id="IPR036770">
    <property type="entry name" value="Ankyrin_rpt-contain_sf"/>
</dbReference>
<feature type="compositionally biased region" description="Polar residues" evidence="2">
    <location>
        <begin position="647"/>
        <end position="661"/>
    </location>
</feature>
<dbReference type="PRINTS" id="PR01415">
    <property type="entry name" value="ANKYRIN"/>
</dbReference>
<dbReference type="GO" id="GO:0043005">
    <property type="term" value="C:neuron projection"/>
    <property type="evidence" value="ECO:0007669"/>
    <property type="project" value="TreeGrafter"/>
</dbReference>
<feature type="region of interest" description="Disordered" evidence="2">
    <location>
        <begin position="631"/>
        <end position="672"/>
    </location>
</feature>
<organism evidence="3 4">
    <name type="scientific">Leptonychotes weddellii</name>
    <name type="common">Weddell seal</name>
    <name type="synonym">Otaria weddellii</name>
    <dbReference type="NCBI Taxonomy" id="9713"/>
    <lineage>
        <taxon>Eukaryota</taxon>
        <taxon>Metazoa</taxon>
        <taxon>Chordata</taxon>
        <taxon>Craniata</taxon>
        <taxon>Vertebrata</taxon>
        <taxon>Euteleostomi</taxon>
        <taxon>Mammalia</taxon>
        <taxon>Eutheria</taxon>
        <taxon>Laurasiatheria</taxon>
        <taxon>Carnivora</taxon>
        <taxon>Caniformia</taxon>
        <taxon>Pinnipedia</taxon>
        <taxon>Phocidae</taxon>
        <taxon>Monachinae</taxon>
        <taxon>Lobodontini</taxon>
        <taxon>Leptonychotes</taxon>
    </lineage>
</organism>
<dbReference type="CDD" id="cd22886">
    <property type="entry name" value="ANKRD27_zf2"/>
    <property type="match status" value="1"/>
</dbReference>
<dbReference type="CTD" id="84079"/>
<feature type="region of interest" description="Disordered" evidence="2">
    <location>
        <begin position="931"/>
        <end position="1016"/>
    </location>
</feature>
<dbReference type="GO" id="GO:0048812">
    <property type="term" value="P:neuron projection morphogenesis"/>
    <property type="evidence" value="ECO:0007669"/>
    <property type="project" value="TreeGrafter"/>
</dbReference>
<dbReference type="SUPFAM" id="SSF48403">
    <property type="entry name" value="Ankyrin repeat"/>
    <property type="match status" value="2"/>
</dbReference>
<dbReference type="Gene3D" id="1.25.40.20">
    <property type="entry name" value="Ankyrin repeat-containing domain"/>
    <property type="match status" value="2"/>
</dbReference>
<dbReference type="InterPro" id="IPR002110">
    <property type="entry name" value="Ankyrin_rpt"/>
</dbReference>
<dbReference type="KEGG" id="lww:102750249"/>
<dbReference type="GO" id="GO:0005770">
    <property type="term" value="C:late endosome"/>
    <property type="evidence" value="ECO:0007669"/>
    <property type="project" value="TreeGrafter"/>
</dbReference>